<dbReference type="InterPro" id="IPR013783">
    <property type="entry name" value="Ig-like_fold"/>
</dbReference>
<reference evidence="3 4" key="1">
    <citation type="submission" date="2020-08" db="EMBL/GenBank/DDBJ databases">
        <title>Genome public.</title>
        <authorList>
            <person name="Liu C."/>
            <person name="Sun Q."/>
        </authorList>
    </citation>
    <scope>NUCLEOTIDE SEQUENCE [LARGE SCALE GENOMIC DNA]</scope>
    <source>
        <strain evidence="3 4">BX4</strain>
    </source>
</reference>
<dbReference type="InterPro" id="IPR012334">
    <property type="entry name" value="Pectin_lyas_fold"/>
</dbReference>
<gene>
    <name evidence="3" type="ORF">H8S00_05885</name>
</gene>
<sequence>MMKGKIRKILSLLMAFTMVMNLNLVTDYSVKAAVDYDVVITKVGIYQKDGATKVYADYKNVGAASVGSDFNMSFYVNRESIGTEKIAAGLGAGKTARVEYTVSGSYSGKCLVTAIADINDGNTSNNNRTSQRDVNSAEPVTEPETAEPETTTVAPTTPETTTEAPTTKPISDHVKITGIIYSPENPKVGDTVKITVTAKNEGDQMVMNKHVAVKIGNQTLKGTITIPAGETGSVTVNEWKPTEAGVFTADASIKIDDNSSVTGQVSITIAAASTENMEAKVVALGGFPSEIYEGDVITFVTLVQNTGNVVIPAGTKYTVNMAIDGSSFQTITLSQNIPVGGYVKIESNWTATFGKHSVKSSMDGSDKTKSIYVKRKYNTSYTSVTGGVDLLITDIGYYNKTTGVTNGTINEGDLIQFIAIGVNAGDSASPSNVKCGVSFSVNGSTYANGGTTWDDSCHASIGAGETHEFKTCGGTSYNESGTFIGTSGDFKGYLWKAAKGDNTIVGTIDDDNNKIAEVNENNNTKTIKITVPYVLEEGTTDAADNVSVEAADVKPGVVTGLTCTKSNETKVSLSWNAADNATSYNVYKGSELIGTTTDCSYTYTGTFNVGDTASYTVKAVRGSAVGDGATIQVTTEATTSEVQAYGVPQTFDASGDVSMTVNDESVGVFKTRVYEEDKRIGTYANNNPVTFGNVAIFDYKGDASVRIKVNRTDINSVTIRPTRKGLSAAQETKDGATYITINMKEGQQGQYSIEFNGSYKGANSIMLFAQDILNKPDNVWKTISSYEKTDDLVVPEGKILWIEGGAVLNGYVHCMNNSKIIGRGIITQNNWGPWGGNNRRNPVSVGYEPVYYDGNTPKNNGKGGTELGSSNVQVIGISILDPTGWAVNIRNSNNVLFKDVNVVSARSNGDGITIQSSYNVFLDGCFVRSSDDSIVVKNYDNINAHDIRVEDCTVWNDIAQCLEIGYETDMGGAGSSRCEAGYKNEDAKIYNVLFKNIDVVHRFHKGVATIHNGDNIPIYHIAYDGVYVDHKAKGTDNGGDGNDIDIEAYAVNRSDLSWTHNWHDVSGNTISDVWYTNVNVEGGNATVGNVQITDAHWGQTISDDFLSWKTLNFN</sequence>
<feature type="chain" id="PRO_5046697087" evidence="2">
    <location>
        <begin position="26"/>
        <end position="1114"/>
    </location>
</feature>
<evidence type="ECO:0000313" key="3">
    <source>
        <dbReference type="EMBL" id="MBC5667511.1"/>
    </source>
</evidence>
<comment type="caution">
    <text evidence="3">The sequence shown here is derived from an EMBL/GenBank/DDBJ whole genome shotgun (WGS) entry which is preliminary data.</text>
</comment>
<dbReference type="RefSeq" id="WP_186840262.1">
    <property type="nucleotide sequence ID" value="NZ_JACOOZ010000003.1"/>
</dbReference>
<accession>A0ABR7F1N4</accession>
<dbReference type="EMBL" id="JACOOZ010000003">
    <property type="protein sequence ID" value="MBC5667511.1"/>
    <property type="molecule type" value="Genomic_DNA"/>
</dbReference>
<feature type="compositionally biased region" description="Low complexity" evidence="1">
    <location>
        <begin position="137"/>
        <end position="167"/>
    </location>
</feature>
<feature type="region of interest" description="Disordered" evidence="1">
    <location>
        <begin position="120"/>
        <end position="168"/>
    </location>
</feature>
<dbReference type="InterPro" id="IPR011050">
    <property type="entry name" value="Pectin_lyase_fold/virulence"/>
</dbReference>
<dbReference type="SUPFAM" id="SSF49265">
    <property type="entry name" value="Fibronectin type III"/>
    <property type="match status" value="1"/>
</dbReference>
<feature type="compositionally biased region" description="Polar residues" evidence="1">
    <location>
        <begin position="120"/>
        <end position="134"/>
    </location>
</feature>
<name>A0ABR7F1N4_9FIRM</name>
<organism evidence="3 4">
    <name type="scientific">Eubacterium segne</name>
    <dbReference type="NCBI Taxonomy" id="2763045"/>
    <lineage>
        <taxon>Bacteria</taxon>
        <taxon>Bacillati</taxon>
        <taxon>Bacillota</taxon>
        <taxon>Clostridia</taxon>
        <taxon>Eubacteriales</taxon>
        <taxon>Eubacteriaceae</taxon>
        <taxon>Eubacterium</taxon>
    </lineage>
</organism>
<proteinExistence type="predicted"/>
<dbReference type="Proteomes" id="UP000597877">
    <property type="component" value="Unassembled WGS sequence"/>
</dbReference>
<evidence type="ECO:0000313" key="4">
    <source>
        <dbReference type="Proteomes" id="UP000597877"/>
    </source>
</evidence>
<evidence type="ECO:0000256" key="1">
    <source>
        <dbReference type="SAM" id="MobiDB-lite"/>
    </source>
</evidence>
<keyword evidence="2" id="KW-0732">Signal</keyword>
<keyword evidence="4" id="KW-1185">Reference proteome</keyword>
<feature type="signal peptide" evidence="2">
    <location>
        <begin position="1"/>
        <end position="25"/>
    </location>
</feature>
<dbReference type="Gene3D" id="2.160.20.10">
    <property type="entry name" value="Single-stranded right-handed beta-helix, Pectin lyase-like"/>
    <property type="match status" value="1"/>
</dbReference>
<dbReference type="SUPFAM" id="SSF51126">
    <property type="entry name" value="Pectin lyase-like"/>
    <property type="match status" value="1"/>
</dbReference>
<dbReference type="Gene3D" id="2.60.40.10">
    <property type="entry name" value="Immunoglobulins"/>
    <property type="match status" value="4"/>
</dbReference>
<evidence type="ECO:0000256" key="2">
    <source>
        <dbReference type="SAM" id="SignalP"/>
    </source>
</evidence>
<protein>
    <submittedName>
        <fullName evidence="3">Uncharacterized protein</fullName>
    </submittedName>
</protein>
<dbReference type="InterPro" id="IPR036116">
    <property type="entry name" value="FN3_sf"/>
</dbReference>